<dbReference type="KEGG" id="ddb:E7747_10830"/>
<evidence type="ECO:0000313" key="2">
    <source>
        <dbReference type="Proteomes" id="UP000297149"/>
    </source>
</evidence>
<sequence>MAQYKVRSGQNIYDVALTLYGSIEGIFDLLISNEWLNMETQLSYGMVLNYHEEFAINKSIVIWLKDNNVLVKNGEHIYHYLDIEELVKSHIATYHSAIYNSLSEMSSDEQNMYWESLYTPRIVIHQQGQTTDMIMRLKADTHLIVDWGDYSAPQIVEGTEEQEVEHCYKGSGKHIITFYGDFECSKLDFRELNGIYYPLGTIYADEFLSVLNIEDLNKLIITQ</sequence>
<keyword evidence="2" id="KW-1185">Reference proteome</keyword>
<proteinExistence type="predicted"/>
<organism evidence="1 2">
    <name type="scientific">Duncaniella dubosii</name>
    <dbReference type="NCBI Taxonomy" id="2518971"/>
    <lineage>
        <taxon>Bacteria</taxon>
        <taxon>Pseudomonadati</taxon>
        <taxon>Bacteroidota</taxon>
        <taxon>Bacteroidia</taxon>
        <taxon>Bacteroidales</taxon>
        <taxon>Muribaculaceae</taxon>
        <taxon>Duncaniella</taxon>
    </lineage>
</organism>
<dbReference type="Proteomes" id="UP000297149">
    <property type="component" value="Chromosome"/>
</dbReference>
<gene>
    <name evidence="1" type="ORF">E7747_10830</name>
</gene>
<reference evidence="2" key="1">
    <citation type="submission" date="2019-02" db="EMBL/GenBank/DDBJ databases">
        <title>Isolation and identification of novel species under the genus Muribaculum.</title>
        <authorList>
            <person name="Miyake S."/>
            <person name="Ding Y."/>
            <person name="Low A."/>
            <person name="Soh M."/>
            <person name="Seedorf H."/>
        </authorList>
    </citation>
    <scope>NUCLEOTIDE SEQUENCE [LARGE SCALE GENOMIC DNA]</scope>
    <source>
        <strain evidence="2">H5</strain>
    </source>
</reference>
<dbReference type="RefSeq" id="WP_136415905.1">
    <property type="nucleotide sequence ID" value="NZ_CP039396.1"/>
</dbReference>
<evidence type="ECO:0000313" key="1">
    <source>
        <dbReference type="EMBL" id="QCD42728.1"/>
    </source>
</evidence>
<dbReference type="EMBL" id="CP039396">
    <property type="protein sequence ID" value="QCD42728.1"/>
    <property type="molecule type" value="Genomic_DNA"/>
</dbReference>
<accession>A0A4V1D3E5</accession>
<dbReference type="AlphaFoldDB" id="A0A4V1D3E5"/>
<protein>
    <submittedName>
        <fullName evidence="1">Uncharacterized protein</fullName>
    </submittedName>
</protein>
<name>A0A4V1D3E5_9BACT</name>